<organism evidence="2 3">
    <name type="scientific">Nitrosococcus halophilus (strain Nc4)</name>
    <dbReference type="NCBI Taxonomy" id="472759"/>
    <lineage>
        <taxon>Bacteria</taxon>
        <taxon>Pseudomonadati</taxon>
        <taxon>Pseudomonadota</taxon>
        <taxon>Gammaproteobacteria</taxon>
        <taxon>Chromatiales</taxon>
        <taxon>Chromatiaceae</taxon>
        <taxon>Nitrosococcus</taxon>
    </lineage>
</organism>
<protein>
    <recommendedName>
        <fullName evidence="1">PIN-like domain-containing protein</fullName>
    </recommendedName>
</protein>
<dbReference type="EMBL" id="CP001798">
    <property type="protein sequence ID" value="ADE13463.1"/>
    <property type="molecule type" value="Genomic_DNA"/>
</dbReference>
<evidence type="ECO:0000313" key="2">
    <source>
        <dbReference type="EMBL" id="ADE13463.1"/>
    </source>
</evidence>
<dbReference type="RefSeq" id="WP_013031359.1">
    <property type="nucleotide sequence ID" value="NC_013960.1"/>
</dbReference>
<sequence length="193" mass="21916">MIWGFVDYENVGSLEGFSLLDYERVFLFCGPKNTKIKLGELPSTEFCRIELIGIKTIGANNLDFHIAFHVGRLHESAAKDIEFHIITNDTGFNGLINHLKKIDRPCKRISTKNKVINANYSIELSECANLVVSRIKQIDGRKRPRKKPSLINWINSQCKHMNSEVSAEKIYEELRLSGNISVGTSGVTYHLKH</sequence>
<dbReference type="KEGG" id="nhl:Nhal_0262"/>
<feature type="domain" description="PIN-like" evidence="1">
    <location>
        <begin position="5"/>
        <end position="101"/>
    </location>
</feature>
<dbReference type="HOGENOM" id="CLU_086011_1_0_6"/>
<keyword evidence="3" id="KW-1185">Reference proteome</keyword>
<evidence type="ECO:0000259" key="1">
    <source>
        <dbReference type="Pfam" id="PF18475"/>
    </source>
</evidence>
<name>D5BUR3_NITHN</name>
<reference evidence="3" key="1">
    <citation type="submission" date="2010-04" db="EMBL/GenBank/DDBJ databases">
        <title>Complete genome sequence of Nitrosococcus halophilus Nc4, a salt-adapted, aerobic obligate ammonia-oxidizing sulfur purple bacterium.</title>
        <authorList>
            <consortium name="US DOE Joint Genome Institute"/>
            <person name="Campbell M.A."/>
            <person name="Malfatti S.A."/>
            <person name="Chain P.S.G."/>
            <person name="Heidelberg J.F."/>
            <person name="Ward B.B."/>
            <person name="Klotz M.G."/>
        </authorList>
    </citation>
    <scope>NUCLEOTIDE SEQUENCE [LARGE SCALE GENOMIC DNA]</scope>
    <source>
        <strain evidence="3">Nc4</strain>
    </source>
</reference>
<dbReference type="AlphaFoldDB" id="D5BUR3"/>
<dbReference type="Proteomes" id="UP000001844">
    <property type="component" value="Chromosome"/>
</dbReference>
<dbReference type="eggNOG" id="ENOG5032TYN">
    <property type="taxonomic scope" value="Bacteria"/>
</dbReference>
<dbReference type="OrthoDB" id="9791898at2"/>
<accession>D5BUR3</accession>
<proteinExistence type="predicted"/>
<dbReference type="Pfam" id="PF18475">
    <property type="entry name" value="PIN7"/>
    <property type="match status" value="1"/>
</dbReference>
<dbReference type="InterPro" id="IPR041494">
    <property type="entry name" value="PIN7"/>
</dbReference>
<evidence type="ECO:0000313" key="3">
    <source>
        <dbReference type="Proteomes" id="UP000001844"/>
    </source>
</evidence>
<gene>
    <name evidence="2" type="ordered locus">Nhal_0262</name>
</gene>
<dbReference type="STRING" id="472759.Nhal_0262"/>